<evidence type="ECO:0000313" key="4">
    <source>
        <dbReference type="EMBL" id="SVC12637.1"/>
    </source>
</evidence>
<dbReference type="FunFam" id="3.20.10.10:FF:000002">
    <property type="entry name" value="D-alanine aminotransferase"/>
    <property type="match status" value="1"/>
</dbReference>
<dbReference type="PANTHER" id="PTHR42743:SF11">
    <property type="entry name" value="AMINODEOXYCHORISMATE LYASE"/>
    <property type="match status" value="1"/>
</dbReference>
<dbReference type="Gene3D" id="3.30.470.10">
    <property type="match status" value="1"/>
</dbReference>
<dbReference type="GO" id="GO:0008652">
    <property type="term" value="P:amino acid biosynthetic process"/>
    <property type="evidence" value="ECO:0007669"/>
    <property type="project" value="UniProtKB-ARBA"/>
</dbReference>
<keyword evidence="3" id="KW-0663">Pyridoxal phosphate</keyword>
<dbReference type="EMBL" id="UINC01074942">
    <property type="protein sequence ID" value="SVC12637.1"/>
    <property type="molecule type" value="Genomic_DNA"/>
</dbReference>
<dbReference type="InterPro" id="IPR001544">
    <property type="entry name" value="Aminotrans_IV"/>
</dbReference>
<evidence type="ECO:0000256" key="2">
    <source>
        <dbReference type="ARBA" id="ARBA00009320"/>
    </source>
</evidence>
<reference evidence="4" key="1">
    <citation type="submission" date="2018-05" db="EMBL/GenBank/DDBJ databases">
        <authorList>
            <person name="Lanie J.A."/>
            <person name="Ng W.-L."/>
            <person name="Kazmierczak K.M."/>
            <person name="Andrzejewski T.M."/>
            <person name="Davidsen T.M."/>
            <person name="Wayne K.J."/>
            <person name="Tettelin H."/>
            <person name="Glass J.I."/>
            <person name="Rusch D."/>
            <person name="Podicherti R."/>
            <person name="Tsui H.-C.T."/>
            <person name="Winkler M.E."/>
        </authorList>
    </citation>
    <scope>NUCLEOTIDE SEQUENCE</scope>
</reference>
<dbReference type="InterPro" id="IPR036038">
    <property type="entry name" value="Aminotransferase-like"/>
</dbReference>
<proteinExistence type="inferred from homology"/>
<comment type="cofactor">
    <cofactor evidence="1">
        <name>pyridoxal 5'-phosphate</name>
        <dbReference type="ChEBI" id="CHEBI:597326"/>
    </cofactor>
</comment>
<dbReference type="GO" id="GO:0046394">
    <property type="term" value="P:carboxylic acid biosynthetic process"/>
    <property type="evidence" value="ECO:0007669"/>
    <property type="project" value="UniProtKB-ARBA"/>
</dbReference>
<organism evidence="4">
    <name type="scientific">marine metagenome</name>
    <dbReference type="NCBI Taxonomy" id="408172"/>
    <lineage>
        <taxon>unclassified sequences</taxon>
        <taxon>metagenomes</taxon>
        <taxon>ecological metagenomes</taxon>
    </lineage>
</organism>
<sequence>MSTHKYLHDNRNDQILIYVNGEILPRDKAKISVFDSGFLLGDGVWEGIRFHNGHLVFIQEHLDRLFHGASSLDIDIGVSEDRIKSLIISVLDANTMVTDIHIRLIVSRGLKKTPYQHPNANIGGSTIVIIPEYKKSDKTINKKGISLTTVSARRGTADTQDPRLNTLSKLNCIFACIEADKKGADEGLMKDVNGNVSTCNSTNFFIIMEKEVWTSTGEYCLPGVTRGAIIQLCKENNIPIFEKNFSVDDVINADEAFVTGTFAGVIPAVNIDGKMIGDGKRGLMTETLFNLYKNKIETLYPS</sequence>
<dbReference type="Pfam" id="PF01063">
    <property type="entry name" value="Aminotran_4"/>
    <property type="match status" value="1"/>
</dbReference>
<dbReference type="PANTHER" id="PTHR42743">
    <property type="entry name" value="AMINO-ACID AMINOTRANSFERASE"/>
    <property type="match status" value="1"/>
</dbReference>
<name>A0A382JNI2_9ZZZZ</name>
<protein>
    <recommendedName>
        <fullName evidence="5">Aminotransferase class IV</fullName>
    </recommendedName>
</protein>
<dbReference type="AlphaFoldDB" id="A0A382JNI2"/>
<gene>
    <name evidence="4" type="ORF">METZ01_LOCUS265491</name>
</gene>
<comment type="similarity">
    <text evidence="2">Belongs to the class-IV pyridoxal-phosphate-dependent aminotransferase family.</text>
</comment>
<dbReference type="SUPFAM" id="SSF56752">
    <property type="entry name" value="D-aminoacid aminotransferase-like PLP-dependent enzymes"/>
    <property type="match status" value="1"/>
</dbReference>
<dbReference type="InterPro" id="IPR050571">
    <property type="entry name" value="Class-IV_PLP-Dep_Aminotrnsfr"/>
</dbReference>
<evidence type="ECO:0000256" key="1">
    <source>
        <dbReference type="ARBA" id="ARBA00001933"/>
    </source>
</evidence>
<dbReference type="Gene3D" id="3.20.10.10">
    <property type="entry name" value="D-amino Acid Aminotransferase, subunit A, domain 2"/>
    <property type="match status" value="1"/>
</dbReference>
<dbReference type="InterPro" id="IPR043132">
    <property type="entry name" value="BCAT-like_C"/>
</dbReference>
<dbReference type="InterPro" id="IPR043131">
    <property type="entry name" value="BCAT-like_N"/>
</dbReference>
<dbReference type="GO" id="GO:0003824">
    <property type="term" value="F:catalytic activity"/>
    <property type="evidence" value="ECO:0007669"/>
    <property type="project" value="InterPro"/>
</dbReference>
<accession>A0A382JNI2</accession>
<evidence type="ECO:0008006" key="5">
    <source>
        <dbReference type="Google" id="ProtNLM"/>
    </source>
</evidence>
<evidence type="ECO:0000256" key="3">
    <source>
        <dbReference type="ARBA" id="ARBA00022898"/>
    </source>
</evidence>